<dbReference type="PANTHER" id="PTHR33974">
    <property type="entry name" value="VASCULAR-RELATED UNKNOWN PROTEIN 1-RELATED"/>
    <property type="match status" value="1"/>
</dbReference>
<name>A0A6P3ZLI4_ZIZJJ</name>
<dbReference type="GO" id="GO:0010089">
    <property type="term" value="P:xylem development"/>
    <property type="evidence" value="ECO:0007669"/>
    <property type="project" value="InterPro"/>
</dbReference>
<evidence type="ECO:0000313" key="3">
    <source>
        <dbReference type="RefSeq" id="XP_015881085.3"/>
    </source>
</evidence>
<accession>A0A6P3ZLI4</accession>
<gene>
    <name evidence="3" type="primary">LOC107417044</name>
</gene>
<dbReference type="FunCoup" id="A0A6P3ZLI4">
    <property type="interactions" value="27"/>
</dbReference>
<sequence length="203" mass="22624">MDSFYSSPVTEPTASKAAGECSEESGWTSYFQDFSNQVDDDDDYLDNHHHHQEENSLAATSSMVSDAASHAAWRSVSHRSHVAEGSSLGEYPKTAFKLSFNRTRTKHISGCHDDALEDTASSPLNSPKIGDLRPVGHHMNPRKTNDHHMDISLGKRGTSEYYSEVMSEEERKMMGRNGKNECIDLKKRGLCLVPLSMLVKYLG</sequence>
<feature type="compositionally biased region" description="Basic and acidic residues" evidence="1">
    <location>
        <begin position="45"/>
        <end position="54"/>
    </location>
</feature>
<feature type="region of interest" description="Disordered" evidence="1">
    <location>
        <begin position="1"/>
        <end position="22"/>
    </location>
</feature>
<dbReference type="RefSeq" id="XP_015881085.3">
    <property type="nucleotide sequence ID" value="XM_016025599.4"/>
</dbReference>
<proteinExistence type="predicted"/>
<feature type="region of interest" description="Disordered" evidence="1">
    <location>
        <begin position="117"/>
        <end position="153"/>
    </location>
</feature>
<keyword evidence="2" id="KW-1185">Reference proteome</keyword>
<evidence type="ECO:0000313" key="2">
    <source>
        <dbReference type="Proteomes" id="UP001652623"/>
    </source>
</evidence>
<feature type="region of interest" description="Disordered" evidence="1">
    <location>
        <begin position="39"/>
        <end position="63"/>
    </location>
</feature>
<dbReference type="Proteomes" id="UP001652623">
    <property type="component" value="Chromosome 4"/>
</dbReference>
<protein>
    <submittedName>
        <fullName evidence="3">Uncharacterized protein</fullName>
    </submittedName>
</protein>
<dbReference type="InterPro" id="IPR039280">
    <property type="entry name" value="VUP"/>
</dbReference>
<dbReference type="AlphaFoldDB" id="A0A6P3ZLI4"/>
<organism evidence="2 3">
    <name type="scientific">Ziziphus jujuba</name>
    <name type="common">Chinese jujube</name>
    <name type="synonym">Ziziphus sativa</name>
    <dbReference type="NCBI Taxonomy" id="326968"/>
    <lineage>
        <taxon>Eukaryota</taxon>
        <taxon>Viridiplantae</taxon>
        <taxon>Streptophyta</taxon>
        <taxon>Embryophyta</taxon>
        <taxon>Tracheophyta</taxon>
        <taxon>Spermatophyta</taxon>
        <taxon>Magnoliopsida</taxon>
        <taxon>eudicotyledons</taxon>
        <taxon>Gunneridae</taxon>
        <taxon>Pentapetalae</taxon>
        <taxon>rosids</taxon>
        <taxon>fabids</taxon>
        <taxon>Rosales</taxon>
        <taxon>Rhamnaceae</taxon>
        <taxon>Paliureae</taxon>
        <taxon>Ziziphus</taxon>
    </lineage>
</organism>
<feature type="compositionally biased region" description="Polar residues" evidence="1">
    <location>
        <begin position="1"/>
        <end position="13"/>
    </location>
</feature>
<dbReference type="KEGG" id="zju:107417044"/>
<dbReference type="GeneID" id="107417044"/>
<dbReference type="InParanoid" id="A0A6P3ZLI4"/>
<dbReference type="PANTHER" id="PTHR33974:SF2">
    <property type="entry name" value="VASCULAR-RELATED UNKNOWN PROTEIN 1"/>
    <property type="match status" value="1"/>
</dbReference>
<reference evidence="3" key="1">
    <citation type="submission" date="2025-08" db="UniProtKB">
        <authorList>
            <consortium name="RefSeq"/>
        </authorList>
    </citation>
    <scope>IDENTIFICATION</scope>
    <source>
        <tissue evidence="3">Seedling</tissue>
    </source>
</reference>
<evidence type="ECO:0000256" key="1">
    <source>
        <dbReference type="SAM" id="MobiDB-lite"/>
    </source>
</evidence>